<keyword evidence="4" id="KW-0788">Thiol protease</keyword>
<dbReference type="GO" id="GO:0016926">
    <property type="term" value="P:protein desumoylation"/>
    <property type="evidence" value="ECO:0007669"/>
    <property type="project" value="TreeGrafter"/>
</dbReference>
<dbReference type="GO" id="GO:0016929">
    <property type="term" value="F:deSUMOylase activity"/>
    <property type="evidence" value="ECO:0007669"/>
    <property type="project" value="TreeGrafter"/>
</dbReference>
<dbReference type="InterPro" id="IPR038765">
    <property type="entry name" value="Papain-like_cys_pep_sf"/>
</dbReference>
<dbReference type="FunFam" id="3.40.395.10:FF:000001">
    <property type="entry name" value="Sentrin-specific protease 1"/>
    <property type="match status" value="1"/>
</dbReference>
<comment type="similarity">
    <text evidence="1">Belongs to the peptidase C48 family.</text>
</comment>
<dbReference type="InterPro" id="IPR003653">
    <property type="entry name" value="Peptidase_C48_C"/>
</dbReference>
<evidence type="ECO:0000256" key="1">
    <source>
        <dbReference type="ARBA" id="ARBA00005234"/>
    </source>
</evidence>
<reference evidence="6" key="1">
    <citation type="submission" date="2025-08" db="UniProtKB">
        <authorList>
            <consortium name="Ensembl"/>
        </authorList>
    </citation>
    <scope>IDENTIFICATION</scope>
</reference>
<dbReference type="SUPFAM" id="SSF54001">
    <property type="entry name" value="Cysteine proteinases"/>
    <property type="match status" value="1"/>
</dbReference>
<proteinExistence type="inferred from homology"/>
<protein>
    <submittedName>
        <fullName evidence="6">SUMO specific peptidase 2</fullName>
    </submittedName>
</protein>
<accession>A0A8C3KB11</accession>
<evidence type="ECO:0000259" key="5">
    <source>
        <dbReference type="PROSITE" id="PS50600"/>
    </source>
</evidence>
<dbReference type="GO" id="GO:0005634">
    <property type="term" value="C:nucleus"/>
    <property type="evidence" value="ECO:0007669"/>
    <property type="project" value="TreeGrafter"/>
</dbReference>
<dbReference type="AlphaFoldDB" id="A0A8C3KB11"/>
<dbReference type="Ensembl" id="ENSCPGT00000022911.1">
    <property type="protein sequence ID" value="ENSCPGP00000020918.1"/>
    <property type="gene ID" value="ENSCPGG00000014604.1"/>
</dbReference>
<dbReference type="GO" id="GO:0060255">
    <property type="term" value="P:regulation of macromolecule metabolic process"/>
    <property type="evidence" value="ECO:0007669"/>
    <property type="project" value="UniProtKB-ARBA"/>
</dbReference>
<sequence>MLCFTSPSPFNCSFQAMEREVIAAFGKGQPDEIMSSAFKLKVTREDIQTLRNLCWLNDEIINFYLHLVVERNKKEGYPAVHAFSTFFYSKLSAWGYKAVRRWTRNVDLFKQDIILVPVHLRLHWTLAVIDVREKVIKHFDSMGQKGDAICKIFKYLQEESREKRNVELNISEWTIRSMGAHEIPQQLNGSDCGVFTCKYADYISQDKPMNFTQTHMPYFRRKMVWEIIHQQLL</sequence>
<evidence type="ECO:0000313" key="7">
    <source>
        <dbReference type="Proteomes" id="UP000694419"/>
    </source>
</evidence>
<dbReference type="PANTHER" id="PTHR12606">
    <property type="entry name" value="SENTRIN/SUMO-SPECIFIC PROTEASE"/>
    <property type="match status" value="1"/>
</dbReference>
<evidence type="ECO:0000256" key="3">
    <source>
        <dbReference type="ARBA" id="ARBA00022801"/>
    </source>
</evidence>
<organism evidence="6 7">
    <name type="scientific">Calidris pygmaea</name>
    <name type="common">Spoon-billed sandpiper</name>
    <dbReference type="NCBI Taxonomy" id="425635"/>
    <lineage>
        <taxon>Eukaryota</taxon>
        <taxon>Metazoa</taxon>
        <taxon>Chordata</taxon>
        <taxon>Craniata</taxon>
        <taxon>Vertebrata</taxon>
        <taxon>Euteleostomi</taxon>
        <taxon>Archelosauria</taxon>
        <taxon>Archosauria</taxon>
        <taxon>Dinosauria</taxon>
        <taxon>Saurischia</taxon>
        <taxon>Theropoda</taxon>
        <taxon>Coelurosauria</taxon>
        <taxon>Aves</taxon>
        <taxon>Neognathae</taxon>
        <taxon>Neoaves</taxon>
        <taxon>Charadriiformes</taxon>
        <taxon>Scolopacidae</taxon>
        <taxon>Calidris</taxon>
    </lineage>
</organism>
<dbReference type="GO" id="GO:0080090">
    <property type="term" value="P:regulation of primary metabolic process"/>
    <property type="evidence" value="ECO:0007669"/>
    <property type="project" value="UniProtKB-ARBA"/>
</dbReference>
<keyword evidence="7" id="KW-1185">Reference proteome</keyword>
<dbReference type="Pfam" id="PF02902">
    <property type="entry name" value="Peptidase_C48"/>
    <property type="match status" value="1"/>
</dbReference>
<dbReference type="GO" id="GO:0006508">
    <property type="term" value="P:proteolysis"/>
    <property type="evidence" value="ECO:0007669"/>
    <property type="project" value="UniProtKB-KW"/>
</dbReference>
<evidence type="ECO:0000256" key="2">
    <source>
        <dbReference type="ARBA" id="ARBA00022670"/>
    </source>
</evidence>
<keyword evidence="2" id="KW-0645">Protease</keyword>
<name>A0A8C3KB11_9CHAR</name>
<dbReference type="Proteomes" id="UP000694419">
    <property type="component" value="Unplaced"/>
</dbReference>
<dbReference type="PANTHER" id="PTHR12606:SF11">
    <property type="entry name" value="SENTRIN-SPECIFIC PROTEASE 2"/>
    <property type="match status" value="1"/>
</dbReference>
<dbReference type="PROSITE" id="PS50600">
    <property type="entry name" value="ULP_PROTEASE"/>
    <property type="match status" value="1"/>
</dbReference>
<evidence type="ECO:0000256" key="4">
    <source>
        <dbReference type="ARBA" id="ARBA00022807"/>
    </source>
</evidence>
<evidence type="ECO:0000313" key="6">
    <source>
        <dbReference type="Ensembl" id="ENSCPGP00000020918.1"/>
    </source>
</evidence>
<keyword evidence="3" id="KW-0378">Hydrolase</keyword>
<feature type="domain" description="Ubiquitin-like protease family profile" evidence="5">
    <location>
        <begin position="40"/>
        <end position="203"/>
    </location>
</feature>
<reference evidence="6" key="2">
    <citation type="submission" date="2025-09" db="UniProtKB">
        <authorList>
            <consortium name="Ensembl"/>
        </authorList>
    </citation>
    <scope>IDENTIFICATION</scope>
</reference>
<dbReference type="Gene3D" id="3.40.395.10">
    <property type="entry name" value="Adenoviral Proteinase, Chain A"/>
    <property type="match status" value="1"/>
</dbReference>